<protein>
    <recommendedName>
        <fullName evidence="3">FlgN protein</fullName>
    </recommendedName>
</protein>
<dbReference type="Proteomes" id="UP000280881">
    <property type="component" value="Unassembled WGS sequence"/>
</dbReference>
<accession>A0A420W6K3</accession>
<dbReference type="OrthoDB" id="9966271at2"/>
<organism evidence="1 2">
    <name type="scientific">Thermovibrio guaymasensis</name>
    <dbReference type="NCBI Taxonomy" id="240167"/>
    <lineage>
        <taxon>Bacteria</taxon>
        <taxon>Pseudomonadati</taxon>
        <taxon>Aquificota</taxon>
        <taxon>Aquificia</taxon>
        <taxon>Desulfurobacteriales</taxon>
        <taxon>Desulfurobacteriaceae</taxon>
        <taxon>Thermovibrio</taxon>
    </lineage>
</organism>
<evidence type="ECO:0008006" key="3">
    <source>
        <dbReference type="Google" id="ProtNLM"/>
    </source>
</evidence>
<reference evidence="1 2" key="1">
    <citation type="submission" date="2018-10" db="EMBL/GenBank/DDBJ databases">
        <title>Genomic Encyclopedia of Type Strains, Phase IV (KMG-IV): sequencing the most valuable type-strain genomes for metagenomic binning, comparative biology and taxonomic classification.</title>
        <authorList>
            <person name="Goeker M."/>
        </authorList>
    </citation>
    <scope>NUCLEOTIDE SEQUENCE [LARGE SCALE GENOMIC DNA]</scope>
    <source>
        <strain evidence="1 2">DSM 15521</strain>
    </source>
</reference>
<sequence length="109" mass="12943">MVKETLEELKRVCQRERELLIKFPQGDPEEFLSLQEEKRKLLTKLSQYDLEEIKPFEEIVREIKEIQESVKALLLSNITFIEELFKELFPSSGETYTPSGKTSFFKRKV</sequence>
<dbReference type="RefSeq" id="WP_121171023.1">
    <property type="nucleotide sequence ID" value="NZ_RBIE01000002.1"/>
</dbReference>
<proteinExistence type="predicted"/>
<gene>
    <name evidence="1" type="ORF">C7457_1176</name>
</gene>
<comment type="caution">
    <text evidence="1">The sequence shown here is derived from an EMBL/GenBank/DDBJ whole genome shotgun (WGS) entry which is preliminary data.</text>
</comment>
<keyword evidence="2" id="KW-1185">Reference proteome</keyword>
<evidence type="ECO:0000313" key="1">
    <source>
        <dbReference type="EMBL" id="RKQ61731.1"/>
    </source>
</evidence>
<name>A0A420W6K3_9BACT</name>
<dbReference type="EMBL" id="RBIE01000002">
    <property type="protein sequence ID" value="RKQ61731.1"/>
    <property type="molecule type" value="Genomic_DNA"/>
</dbReference>
<evidence type="ECO:0000313" key="2">
    <source>
        <dbReference type="Proteomes" id="UP000280881"/>
    </source>
</evidence>
<dbReference type="AlphaFoldDB" id="A0A420W6K3"/>